<protein>
    <submittedName>
        <fullName evidence="7">Outer membrane porin F</fullName>
    </submittedName>
</protein>
<name>A0A3S4RAK6_9ACTO</name>
<dbReference type="GO" id="GO:0009279">
    <property type="term" value="C:cell outer membrane"/>
    <property type="evidence" value="ECO:0007669"/>
    <property type="project" value="UniProtKB-SubCell"/>
</dbReference>
<keyword evidence="8" id="KW-1185">Reference proteome</keyword>
<dbReference type="PANTHER" id="PTHR30329">
    <property type="entry name" value="STATOR ELEMENT OF FLAGELLAR MOTOR COMPLEX"/>
    <property type="match status" value="1"/>
</dbReference>
<evidence type="ECO:0000313" key="8">
    <source>
        <dbReference type="Proteomes" id="UP000266895"/>
    </source>
</evidence>
<dbReference type="SUPFAM" id="SSF103088">
    <property type="entry name" value="OmpA-like"/>
    <property type="match status" value="1"/>
</dbReference>
<dbReference type="InterPro" id="IPR006664">
    <property type="entry name" value="OMP_bac"/>
</dbReference>
<dbReference type="InterPro" id="IPR050330">
    <property type="entry name" value="Bact_OuterMem_StrucFunc"/>
</dbReference>
<dbReference type="RefSeq" id="WP_126382278.1">
    <property type="nucleotide sequence ID" value="NZ_LR134350.1"/>
</dbReference>
<dbReference type="EMBL" id="LR134350">
    <property type="protein sequence ID" value="VEG27737.1"/>
    <property type="molecule type" value="Genomic_DNA"/>
</dbReference>
<dbReference type="InterPro" id="IPR006665">
    <property type="entry name" value="OmpA-like"/>
</dbReference>
<dbReference type="Gene3D" id="3.30.1330.60">
    <property type="entry name" value="OmpA-like domain"/>
    <property type="match status" value="1"/>
</dbReference>
<feature type="compositionally biased region" description="Basic and acidic residues" evidence="5">
    <location>
        <begin position="315"/>
        <end position="336"/>
    </location>
</feature>
<dbReference type="PANTHER" id="PTHR30329:SF21">
    <property type="entry name" value="LIPOPROTEIN YIAD-RELATED"/>
    <property type="match status" value="1"/>
</dbReference>
<dbReference type="PRINTS" id="PR01021">
    <property type="entry name" value="OMPADOMAIN"/>
</dbReference>
<evidence type="ECO:0000256" key="5">
    <source>
        <dbReference type="SAM" id="MobiDB-lite"/>
    </source>
</evidence>
<evidence type="ECO:0000256" key="1">
    <source>
        <dbReference type="ARBA" id="ARBA00004442"/>
    </source>
</evidence>
<sequence length="521" mass="53466">MRPLSSTRTGSPRAGVPRRLLLGLPVLGAAGALAACSGGERPVVRTTATPTPSSTGLSVTLEGAELELTVGPVVRVRSADQDMTVLPIGVTHTGAGPEVNVGEVVLGSTASMLGDYRPLRLIDTAGSRAWSTTTSQSVFDPLKPGGEVTLYATFGPVDVEQVVVFVARCGLIEVPVLDDGDPQAPQVDVKAVVSQADPLDDLREPVGLERYAEALDGSSAGLTTEEETTVDVASDVTFAVDSAELSGEADTVLTGVADTISGYEGGELTITGHTDDVADEAHNQTLSEQRAQAVADRLGALTDLTAWTVSVSGKGETEPRAGNDTEEGRQANRRVEVVIAPTGGTEDGLSRSSTSAEPPPAEGPQGPGGQGVTVSGGLGTIHVSLEGVTRRDGLLLAQLTVTGGAGGSITPLGAGWFDDPGSVLANARDELAGVTSLLSADGLTLLSSADRVYPVDYLLPGAMAHRPLTELDLLSTLDEGETTSICVVWPDTGEDSVVVDHPGDGLLTYPWRLTDVPVTEG</sequence>
<feature type="region of interest" description="Disordered" evidence="5">
    <location>
        <begin position="310"/>
        <end position="377"/>
    </location>
</feature>
<dbReference type="CDD" id="cd07185">
    <property type="entry name" value="OmpA_C-like"/>
    <property type="match status" value="1"/>
</dbReference>
<keyword evidence="2 4" id="KW-0472">Membrane</keyword>
<dbReference type="OrthoDB" id="5186344at2"/>
<gene>
    <name evidence="7" type="primary">oprF_1</name>
    <name evidence="7" type="ORF">NCTC11636_01142</name>
</gene>
<proteinExistence type="predicted"/>
<accession>A0A3S4RAK6</accession>
<dbReference type="AlphaFoldDB" id="A0A3S4RAK6"/>
<dbReference type="PROSITE" id="PS51123">
    <property type="entry name" value="OMPA_2"/>
    <property type="match status" value="1"/>
</dbReference>
<dbReference type="Proteomes" id="UP000266895">
    <property type="component" value="Chromosome"/>
</dbReference>
<keyword evidence="3" id="KW-0998">Cell outer membrane</keyword>
<evidence type="ECO:0000256" key="4">
    <source>
        <dbReference type="PROSITE-ProRule" id="PRU00473"/>
    </source>
</evidence>
<organism evidence="7 8">
    <name type="scientific">Actinomyces howellii</name>
    <dbReference type="NCBI Taxonomy" id="52771"/>
    <lineage>
        <taxon>Bacteria</taxon>
        <taxon>Bacillati</taxon>
        <taxon>Actinomycetota</taxon>
        <taxon>Actinomycetes</taxon>
        <taxon>Actinomycetales</taxon>
        <taxon>Actinomycetaceae</taxon>
        <taxon>Actinomyces</taxon>
    </lineage>
</organism>
<feature type="compositionally biased region" description="Gly residues" evidence="5">
    <location>
        <begin position="365"/>
        <end position="377"/>
    </location>
</feature>
<comment type="subcellular location">
    <subcellularLocation>
        <location evidence="1">Cell outer membrane</location>
    </subcellularLocation>
</comment>
<dbReference type="Pfam" id="PF00691">
    <property type="entry name" value="OmpA"/>
    <property type="match status" value="1"/>
</dbReference>
<evidence type="ECO:0000256" key="2">
    <source>
        <dbReference type="ARBA" id="ARBA00023136"/>
    </source>
</evidence>
<reference evidence="7 8" key="1">
    <citation type="submission" date="2018-12" db="EMBL/GenBank/DDBJ databases">
        <authorList>
            <consortium name="Pathogen Informatics"/>
        </authorList>
    </citation>
    <scope>NUCLEOTIDE SEQUENCE [LARGE SCALE GENOMIC DNA]</scope>
    <source>
        <strain evidence="7 8">NCTC11636</strain>
    </source>
</reference>
<dbReference type="InterPro" id="IPR036737">
    <property type="entry name" value="OmpA-like_sf"/>
</dbReference>
<dbReference type="KEGG" id="ahw:NCTC11636_01142"/>
<evidence type="ECO:0000313" key="7">
    <source>
        <dbReference type="EMBL" id="VEG27737.1"/>
    </source>
</evidence>
<feature type="domain" description="OmpA-like" evidence="6">
    <location>
        <begin position="225"/>
        <end position="343"/>
    </location>
</feature>
<evidence type="ECO:0000256" key="3">
    <source>
        <dbReference type="ARBA" id="ARBA00023237"/>
    </source>
</evidence>
<evidence type="ECO:0000259" key="6">
    <source>
        <dbReference type="PROSITE" id="PS51123"/>
    </source>
</evidence>